<organism evidence="1 2">
    <name type="scientific">Anaerobutyricum hallii</name>
    <dbReference type="NCBI Taxonomy" id="39488"/>
    <lineage>
        <taxon>Bacteria</taxon>
        <taxon>Bacillati</taxon>
        <taxon>Bacillota</taxon>
        <taxon>Clostridia</taxon>
        <taxon>Lachnospirales</taxon>
        <taxon>Lachnospiraceae</taxon>
        <taxon>Anaerobutyricum</taxon>
    </lineage>
</organism>
<sequence>MGETTDNRPNNQEGQSFTAREFELIQELVRSRMEKNEELQYESFEGYELPPRTQFSMLKKLAVSIKYGQLTFNMAAIRLFEGVKHVLTVVNTEKKRLLLYLVQRKKVHL</sequence>
<protein>
    <submittedName>
        <fullName evidence="1">Uncharacterized protein</fullName>
    </submittedName>
</protein>
<dbReference type="EMBL" id="QSOE01000171">
    <property type="protein sequence ID" value="RGI77742.1"/>
    <property type="molecule type" value="Genomic_DNA"/>
</dbReference>
<accession>A0A374N235</accession>
<gene>
    <name evidence="1" type="ORF">DXD91_14855</name>
</gene>
<dbReference type="RefSeq" id="WP_117983666.1">
    <property type="nucleotide sequence ID" value="NZ_QSOE01000171.1"/>
</dbReference>
<dbReference type="AlphaFoldDB" id="A0A374N235"/>
<reference evidence="1 2" key="1">
    <citation type="submission" date="2018-08" db="EMBL/GenBank/DDBJ databases">
        <title>A genome reference for cultivated species of the human gut microbiota.</title>
        <authorList>
            <person name="Zou Y."/>
            <person name="Xue W."/>
            <person name="Luo G."/>
        </authorList>
    </citation>
    <scope>NUCLEOTIDE SEQUENCE [LARGE SCALE GENOMIC DNA]</scope>
    <source>
        <strain evidence="1 2">TM10-1AC</strain>
    </source>
</reference>
<evidence type="ECO:0000313" key="1">
    <source>
        <dbReference type="EMBL" id="RGI77742.1"/>
    </source>
</evidence>
<dbReference type="Proteomes" id="UP000262524">
    <property type="component" value="Unassembled WGS sequence"/>
</dbReference>
<name>A0A374N235_9FIRM</name>
<evidence type="ECO:0000313" key="2">
    <source>
        <dbReference type="Proteomes" id="UP000262524"/>
    </source>
</evidence>
<proteinExistence type="predicted"/>
<comment type="caution">
    <text evidence="1">The sequence shown here is derived from an EMBL/GenBank/DDBJ whole genome shotgun (WGS) entry which is preliminary data.</text>
</comment>